<dbReference type="NCBIfam" id="NF003925">
    <property type="entry name" value="PRK05443.3-3"/>
    <property type="match status" value="1"/>
</dbReference>
<dbReference type="GO" id="GO:0016301">
    <property type="term" value="F:kinase activity"/>
    <property type="evidence" value="ECO:0007669"/>
    <property type="project" value="UniProtKB-KW"/>
</dbReference>
<keyword evidence="3 7" id="KW-0547">Nucleotide-binding</keyword>
<dbReference type="PROSITE" id="PS50035">
    <property type="entry name" value="PLD"/>
    <property type="match status" value="1"/>
</dbReference>
<dbReference type="Pfam" id="PF13089">
    <property type="entry name" value="PP_kinase_N"/>
    <property type="match status" value="1"/>
</dbReference>
<dbReference type="Pfam" id="PF02503">
    <property type="entry name" value="PP_kinase"/>
    <property type="match status" value="1"/>
</dbReference>
<comment type="catalytic activity">
    <reaction evidence="7 8">
        <text>[phosphate](n) + ATP = [phosphate](n+1) + ADP</text>
        <dbReference type="Rhea" id="RHEA:19573"/>
        <dbReference type="Rhea" id="RHEA-COMP:9859"/>
        <dbReference type="Rhea" id="RHEA-COMP:14280"/>
        <dbReference type="ChEBI" id="CHEBI:16838"/>
        <dbReference type="ChEBI" id="CHEBI:30616"/>
        <dbReference type="ChEBI" id="CHEBI:456216"/>
        <dbReference type="EC" id="2.7.4.1"/>
    </reaction>
</comment>
<evidence type="ECO:0000256" key="7">
    <source>
        <dbReference type="HAMAP-Rule" id="MF_00347"/>
    </source>
</evidence>
<accession>A0ABQ0E240</accession>
<evidence type="ECO:0000256" key="4">
    <source>
        <dbReference type="ARBA" id="ARBA00022777"/>
    </source>
</evidence>
<keyword evidence="9" id="KW-0175">Coiled coil</keyword>
<feature type="coiled-coil region" evidence="9">
    <location>
        <begin position="59"/>
        <end position="86"/>
    </location>
</feature>
<dbReference type="InterPro" id="IPR036832">
    <property type="entry name" value="PPK_N_dom_sf"/>
</dbReference>
<comment type="cofactor">
    <cofactor evidence="7">
        <name>Mg(2+)</name>
        <dbReference type="ChEBI" id="CHEBI:18420"/>
    </cofactor>
</comment>
<keyword evidence="1 7" id="KW-0597">Phosphoprotein</keyword>
<dbReference type="InterPro" id="IPR001736">
    <property type="entry name" value="PLipase_D/transphosphatidylase"/>
</dbReference>
<sequence length="693" mass="80491">MGKQAKNIKFPYVERDVSWMYFNRRILLEAEREDVPLLERIKFLGIYSNNLDEFFRVRVASLRREAEGKSDENRKKEEKAQKTLKEIYKLSDAGAKQYDLCFNKLMDALEAEHIHIIDENQLKPQQEQQVLSFYLNKLNASTNPLFIQKMQFSAEQMDEALYLAVDLKQLDEDGEVIKRDTALIRVPVEKFGRFVRLPDDNGETYLMFLDDVIRYNLKYIFVGLPYNSFKAYAFKFTKDAEMDVEGGLEESMLERVTSGIKSRRKGEMLRMAFDRNMPLRIKRQLFKKAELDHNDARMAGGRYHNTKDLLSFPDCGRKDLQFTPHPPLMGSNIDFSDSMIDSVRCKDYGLHFPYHSFDRFLRLLREAAISDSVKEIKITLYRVAKHSNVVEALMAAAANGKKVTAVVELLARFDEESNISWSQEMVEAGVHVIFGPEKLKIHSKLVYITTRDGDIACISTGNMHEGTAKIYTDYMLITHRKSIVNEVAKVFDFIERPFINTYFRELIVSPNDMRKRFTALINREIRNKKKGLEAFIRIKINHITDRYLISRLYAAAQAGVRIELLVRGNCSIVPEVKGISEGIKLHGIIDRYLEHSRMFIFGNGGEPLYFIGSADWMERNLDRRIEVITPVYEEDIKADLDRIVTLGMQDVSQAYYVNYNDGIPLRSVSEKPWFRSQEELYKYYKEAEGDSIV</sequence>
<dbReference type="Gene3D" id="1.20.58.310">
    <property type="entry name" value="Polyphosphate kinase N-terminal domain"/>
    <property type="match status" value="1"/>
</dbReference>
<dbReference type="InterPro" id="IPR041108">
    <property type="entry name" value="PP_kinase_C_1"/>
</dbReference>
<evidence type="ECO:0000256" key="9">
    <source>
        <dbReference type="SAM" id="Coils"/>
    </source>
</evidence>
<keyword evidence="7" id="KW-0479">Metal-binding</keyword>
<feature type="binding site" evidence="7">
    <location>
        <position position="50"/>
    </location>
    <ligand>
        <name>ATP</name>
        <dbReference type="ChEBI" id="CHEBI:30616"/>
    </ligand>
</feature>
<gene>
    <name evidence="7" type="primary">ppk</name>
    <name evidence="11" type="ORF">Tsumi_08570</name>
</gene>
<feature type="active site" description="Phosphohistidine intermediate" evidence="7">
    <location>
        <position position="442"/>
    </location>
</feature>
<protein>
    <recommendedName>
        <fullName evidence="7 8">Polyphosphate kinase</fullName>
        <ecNumber evidence="7 8">2.7.4.1</ecNumber>
    </recommendedName>
    <alternativeName>
        <fullName evidence="7">ATP-polyphosphate phosphotransferase</fullName>
    </alternativeName>
    <alternativeName>
        <fullName evidence="7">Polyphosphoric acid kinase</fullName>
    </alternativeName>
</protein>
<feature type="binding site" evidence="7">
    <location>
        <position position="567"/>
    </location>
    <ligand>
        <name>ATP</name>
        <dbReference type="ChEBI" id="CHEBI:30616"/>
    </ligand>
</feature>
<keyword evidence="12" id="KW-1185">Reference proteome</keyword>
<dbReference type="NCBIfam" id="TIGR03705">
    <property type="entry name" value="poly_P_kin"/>
    <property type="match status" value="1"/>
</dbReference>
<proteinExistence type="inferred from homology"/>
<evidence type="ECO:0000256" key="2">
    <source>
        <dbReference type="ARBA" id="ARBA00022679"/>
    </source>
</evidence>
<dbReference type="SUPFAM" id="SSF143724">
    <property type="entry name" value="PHP14-like"/>
    <property type="match status" value="1"/>
</dbReference>
<dbReference type="InterPro" id="IPR024953">
    <property type="entry name" value="PP_kinase_middle"/>
</dbReference>
<dbReference type="RefSeq" id="WP_411915554.1">
    <property type="nucleotide sequence ID" value="NZ_BAAFSF010000001.1"/>
</dbReference>
<evidence type="ECO:0000256" key="6">
    <source>
        <dbReference type="ARBA" id="ARBA00022842"/>
    </source>
</evidence>
<reference evidence="11 12" key="1">
    <citation type="journal article" date="2025" name="Int. J. Syst. Evol. Microbiol.">
        <title>Desulfovibrio falkowii sp. nov., Porphyromonas miyakawae sp. nov., Mediterraneibacter flintii sp. nov. and Owariibacterium komagatae gen. nov., sp. nov., isolated from human faeces.</title>
        <authorList>
            <person name="Hamaguchi T."/>
            <person name="Ohara M."/>
            <person name="Hisatomi A."/>
            <person name="Sekiguchi K."/>
            <person name="Takeda J.I."/>
            <person name="Ueyama J."/>
            <person name="Ito M."/>
            <person name="Nishiwaki H."/>
            <person name="Ogi T."/>
            <person name="Hirayama M."/>
            <person name="Ohkuma M."/>
            <person name="Sakamoto M."/>
            <person name="Ohno K."/>
        </authorList>
    </citation>
    <scope>NUCLEOTIDE SEQUENCE [LARGE SCALE GENOMIC DNA]</scope>
    <source>
        <strain evidence="11 12">13CB11C</strain>
    </source>
</reference>
<dbReference type="NCBIfam" id="NF003917">
    <property type="entry name" value="PRK05443.1-1"/>
    <property type="match status" value="1"/>
</dbReference>
<dbReference type="InterPro" id="IPR025200">
    <property type="entry name" value="PPK_C_dom2"/>
</dbReference>
<keyword evidence="2 7" id="KW-0808">Transferase</keyword>
<evidence type="ECO:0000256" key="3">
    <source>
        <dbReference type="ARBA" id="ARBA00022741"/>
    </source>
</evidence>
<keyword evidence="5 7" id="KW-0067">ATP-binding</keyword>
<dbReference type="EMBL" id="BAAFSF010000001">
    <property type="protein sequence ID" value="GAB1251753.1"/>
    <property type="molecule type" value="Genomic_DNA"/>
</dbReference>
<evidence type="ECO:0000313" key="11">
    <source>
        <dbReference type="EMBL" id="GAB1251753.1"/>
    </source>
</evidence>
<dbReference type="SUPFAM" id="SSF56024">
    <property type="entry name" value="Phospholipase D/nuclease"/>
    <property type="match status" value="2"/>
</dbReference>
<comment type="PTM">
    <text evidence="7 8">An intermediate of this reaction is the autophosphorylated ppk in which a phosphate is covalently linked to a histidine residue through a N-P bond.</text>
</comment>
<dbReference type="PANTHER" id="PTHR30218:SF0">
    <property type="entry name" value="POLYPHOSPHATE KINASE"/>
    <property type="match status" value="1"/>
</dbReference>
<dbReference type="Proteomes" id="UP001628220">
    <property type="component" value="Unassembled WGS sequence"/>
</dbReference>
<dbReference type="HAMAP" id="MF_00347">
    <property type="entry name" value="Polyphosphate_kinase"/>
    <property type="match status" value="1"/>
</dbReference>
<dbReference type="Gene3D" id="3.30.1840.10">
    <property type="entry name" value="Polyphosphate kinase middle domain"/>
    <property type="match status" value="1"/>
</dbReference>
<dbReference type="EC" id="2.7.4.1" evidence="7 8"/>
<comment type="caution">
    <text evidence="11">The sequence shown here is derived from an EMBL/GenBank/DDBJ whole genome shotgun (WGS) entry which is preliminary data.</text>
</comment>
<dbReference type="InterPro" id="IPR036830">
    <property type="entry name" value="PP_kinase_middle_dom_sf"/>
</dbReference>
<feature type="domain" description="PLD phosphodiesterase" evidence="10">
    <location>
        <begin position="590"/>
        <end position="620"/>
    </location>
</feature>
<evidence type="ECO:0000256" key="8">
    <source>
        <dbReference type="RuleBase" id="RU003800"/>
    </source>
</evidence>
<dbReference type="InterPro" id="IPR003414">
    <property type="entry name" value="PP_kinase"/>
</dbReference>
<feature type="binding site" evidence="7">
    <location>
        <position position="471"/>
    </location>
    <ligand>
        <name>ATP</name>
        <dbReference type="ChEBI" id="CHEBI:30616"/>
    </ligand>
</feature>
<evidence type="ECO:0000256" key="5">
    <source>
        <dbReference type="ARBA" id="ARBA00022840"/>
    </source>
</evidence>
<dbReference type="Pfam" id="PF17941">
    <property type="entry name" value="PP_kinase_C_1"/>
    <property type="match status" value="1"/>
</dbReference>
<feature type="binding site" evidence="7">
    <location>
        <position position="382"/>
    </location>
    <ligand>
        <name>Mg(2+)</name>
        <dbReference type="ChEBI" id="CHEBI:18420"/>
    </ligand>
</feature>
<dbReference type="PANTHER" id="PTHR30218">
    <property type="entry name" value="POLYPHOSPHATE KINASE"/>
    <property type="match status" value="1"/>
</dbReference>
<feature type="binding site" evidence="7">
    <location>
        <position position="595"/>
    </location>
    <ligand>
        <name>ATP</name>
        <dbReference type="ChEBI" id="CHEBI:30616"/>
    </ligand>
</feature>
<dbReference type="InterPro" id="IPR025198">
    <property type="entry name" value="PPK_N_dom"/>
</dbReference>
<comment type="similarity">
    <text evidence="7 8">Belongs to the polyphosphate kinase 1 (PPK1) family.</text>
</comment>
<dbReference type="SUPFAM" id="SSF140356">
    <property type="entry name" value="PPK N-terminal domain-like"/>
    <property type="match status" value="1"/>
</dbReference>
<dbReference type="Pfam" id="PF13090">
    <property type="entry name" value="PP_kinase_C"/>
    <property type="match status" value="1"/>
</dbReference>
<comment type="function">
    <text evidence="7 8">Catalyzes the reversible transfer of the terminal phosphate of ATP to form a long-chain polyphosphate (polyP).</text>
</comment>
<evidence type="ECO:0000259" key="10">
    <source>
        <dbReference type="PROSITE" id="PS50035"/>
    </source>
</evidence>
<name>A0ABQ0E240_9PORP</name>
<evidence type="ECO:0000313" key="12">
    <source>
        <dbReference type="Proteomes" id="UP001628220"/>
    </source>
</evidence>
<keyword evidence="4 7" id="KW-0418">Kinase</keyword>
<organism evidence="11 12">
    <name type="scientific">Porphyromonas miyakawae</name>
    <dbReference type="NCBI Taxonomy" id="3137470"/>
    <lineage>
        <taxon>Bacteria</taxon>
        <taxon>Pseudomonadati</taxon>
        <taxon>Bacteroidota</taxon>
        <taxon>Bacteroidia</taxon>
        <taxon>Bacteroidales</taxon>
        <taxon>Porphyromonadaceae</taxon>
        <taxon>Porphyromonas</taxon>
    </lineage>
</organism>
<dbReference type="PIRSF" id="PIRSF015589">
    <property type="entry name" value="PP_kinase"/>
    <property type="match status" value="1"/>
</dbReference>
<evidence type="ECO:0000256" key="1">
    <source>
        <dbReference type="ARBA" id="ARBA00022553"/>
    </source>
</evidence>
<dbReference type="Gene3D" id="3.30.870.10">
    <property type="entry name" value="Endonuclease Chain A"/>
    <property type="match status" value="2"/>
</dbReference>
<feature type="binding site" evidence="7">
    <location>
        <position position="412"/>
    </location>
    <ligand>
        <name>Mg(2+)</name>
        <dbReference type="ChEBI" id="CHEBI:18420"/>
    </ligand>
</feature>
<keyword evidence="6 7" id="KW-0460">Magnesium</keyword>